<dbReference type="PANTHER" id="PTHR31544:SF2">
    <property type="entry name" value="AIG2-LIKE PROTEIN D"/>
    <property type="match status" value="1"/>
</dbReference>
<evidence type="ECO:0000256" key="3">
    <source>
        <dbReference type="ARBA" id="ARBA00030602"/>
    </source>
</evidence>
<dbReference type="CDD" id="cd06661">
    <property type="entry name" value="GGCT_like"/>
    <property type="match status" value="1"/>
</dbReference>
<protein>
    <recommendedName>
        <fullName evidence="3">Putative gamma-glutamylcyclotransferase</fullName>
    </recommendedName>
</protein>
<name>A0A507CVS4_9FUNG</name>
<dbReference type="InterPro" id="IPR036568">
    <property type="entry name" value="GGCT-like_sf"/>
</dbReference>
<dbReference type="Pfam" id="PF06094">
    <property type="entry name" value="GGACT"/>
    <property type="match status" value="1"/>
</dbReference>
<dbReference type="InterPro" id="IPR045038">
    <property type="entry name" value="AIG2-like"/>
</dbReference>
<keyword evidence="7" id="KW-1185">Reference proteome</keyword>
<dbReference type="VEuPathDB" id="FungiDB:SeMB42_g03413"/>
<evidence type="ECO:0000313" key="7">
    <source>
        <dbReference type="Proteomes" id="UP000317494"/>
    </source>
</evidence>
<evidence type="ECO:0000256" key="2">
    <source>
        <dbReference type="ARBA" id="ARBA00022679"/>
    </source>
</evidence>
<dbReference type="EMBL" id="QEAN01000120">
    <property type="protein sequence ID" value="TPX47244.1"/>
    <property type="molecule type" value="Genomic_DNA"/>
</dbReference>
<evidence type="ECO:0000256" key="1">
    <source>
        <dbReference type="ARBA" id="ARBA00008861"/>
    </source>
</evidence>
<keyword evidence="2" id="KW-0808">Transferase</keyword>
<accession>A0A507CVS4</accession>
<reference evidence="7 8" key="1">
    <citation type="journal article" date="2019" name="Sci. Rep.">
        <title>Comparative genomics of chytrid fungi reveal insights into the obligate biotrophic and pathogenic lifestyle of Synchytrium endobioticum.</title>
        <authorList>
            <person name="van de Vossenberg B.T.L.H."/>
            <person name="Warris S."/>
            <person name="Nguyen H.D.T."/>
            <person name="van Gent-Pelzer M.P.E."/>
            <person name="Joly D.L."/>
            <person name="van de Geest H.C."/>
            <person name="Bonants P.J.M."/>
            <person name="Smith D.S."/>
            <person name="Levesque C.A."/>
            <person name="van der Lee T.A.J."/>
        </authorList>
    </citation>
    <scope>NUCLEOTIDE SEQUENCE [LARGE SCALE GENOMIC DNA]</scope>
    <source>
        <strain evidence="5 8">LEV6574</strain>
        <strain evidence="6 7">MB42</strain>
    </source>
</reference>
<evidence type="ECO:0000259" key="4">
    <source>
        <dbReference type="Pfam" id="PF06094"/>
    </source>
</evidence>
<dbReference type="InterPro" id="IPR013024">
    <property type="entry name" value="GGCT-like"/>
</dbReference>
<evidence type="ECO:0000313" key="6">
    <source>
        <dbReference type="EMBL" id="TPX47244.1"/>
    </source>
</evidence>
<dbReference type="Proteomes" id="UP000320475">
    <property type="component" value="Unassembled WGS sequence"/>
</dbReference>
<dbReference type="SUPFAM" id="SSF110857">
    <property type="entry name" value="Gamma-glutamyl cyclotransferase-like"/>
    <property type="match status" value="1"/>
</dbReference>
<evidence type="ECO:0000313" key="8">
    <source>
        <dbReference type="Proteomes" id="UP000320475"/>
    </source>
</evidence>
<organism evidence="5 8">
    <name type="scientific">Synchytrium endobioticum</name>
    <dbReference type="NCBI Taxonomy" id="286115"/>
    <lineage>
        <taxon>Eukaryota</taxon>
        <taxon>Fungi</taxon>
        <taxon>Fungi incertae sedis</taxon>
        <taxon>Chytridiomycota</taxon>
        <taxon>Chytridiomycota incertae sedis</taxon>
        <taxon>Chytridiomycetes</taxon>
        <taxon>Synchytriales</taxon>
        <taxon>Synchytriaceae</taxon>
        <taxon>Synchytrium</taxon>
    </lineage>
</organism>
<dbReference type="EMBL" id="QEAM01000238">
    <property type="protein sequence ID" value="TPX43141.1"/>
    <property type="molecule type" value="Genomic_DNA"/>
</dbReference>
<dbReference type="InterPro" id="IPR009288">
    <property type="entry name" value="AIG2-like_dom"/>
</dbReference>
<feature type="domain" description="Gamma-glutamylcyclotransferase AIG2-like" evidence="4">
    <location>
        <begin position="8"/>
        <end position="126"/>
    </location>
</feature>
<comment type="similarity">
    <text evidence="1">Belongs to the gamma-glutamylcyclotransferase family.</text>
</comment>
<comment type="caution">
    <text evidence="5">The sequence shown here is derived from an EMBL/GenBank/DDBJ whole genome shotgun (WGS) entry which is preliminary data.</text>
</comment>
<sequence>MVQRPTPLFFYGTLQSPIVYARVISRHLGSHFKQPKNEPAILKGYKRSRVRNAVYPAITASPFDQVEGMIAYIETQKEVDILDVFEGDDYKRVPVKVLVKSSSTEADAEVYIWVAEDDYLEDCEWRLEQFEKGQSQQWVQDIDEFGNVDNMTASGTESVGGVLEG</sequence>
<dbReference type="Proteomes" id="UP000317494">
    <property type="component" value="Unassembled WGS sequence"/>
</dbReference>
<dbReference type="AlphaFoldDB" id="A0A507CVS4"/>
<dbReference type="Gene3D" id="3.10.490.10">
    <property type="entry name" value="Gamma-glutamyl cyclotransferase-like"/>
    <property type="match status" value="1"/>
</dbReference>
<evidence type="ECO:0000313" key="5">
    <source>
        <dbReference type="EMBL" id="TPX43141.1"/>
    </source>
</evidence>
<gene>
    <name evidence="5" type="ORF">SeLEV6574_g05228</name>
    <name evidence="6" type="ORF">SeMB42_g03413</name>
</gene>
<dbReference type="OrthoDB" id="1044435at2759"/>
<dbReference type="PANTHER" id="PTHR31544">
    <property type="entry name" value="AIG2-LIKE PROTEIN D"/>
    <property type="match status" value="1"/>
</dbReference>
<dbReference type="GO" id="GO:0016740">
    <property type="term" value="F:transferase activity"/>
    <property type="evidence" value="ECO:0007669"/>
    <property type="project" value="UniProtKB-KW"/>
</dbReference>
<proteinExistence type="inferred from homology"/>